<evidence type="ECO:0000256" key="5">
    <source>
        <dbReference type="PROSITE-ProRule" id="PRU00108"/>
    </source>
</evidence>
<feature type="domain" description="Homeobox" evidence="8">
    <location>
        <begin position="253"/>
        <end position="313"/>
    </location>
</feature>
<dbReference type="PANTHER" id="PTHR24324">
    <property type="entry name" value="HOMEOBOX PROTEIN HHEX"/>
    <property type="match status" value="1"/>
</dbReference>
<feature type="region of interest" description="Disordered" evidence="7">
    <location>
        <begin position="39"/>
        <end position="67"/>
    </location>
</feature>
<dbReference type="PRINTS" id="PR00024">
    <property type="entry name" value="HOMEOBOX"/>
</dbReference>
<feature type="region of interest" description="Disordered" evidence="7">
    <location>
        <begin position="1"/>
        <end position="25"/>
    </location>
</feature>
<dbReference type="GO" id="GO:0030154">
    <property type="term" value="P:cell differentiation"/>
    <property type="evidence" value="ECO:0007669"/>
    <property type="project" value="TreeGrafter"/>
</dbReference>
<feature type="compositionally biased region" description="Basic and acidic residues" evidence="7">
    <location>
        <begin position="360"/>
        <end position="370"/>
    </location>
</feature>
<feature type="compositionally biased region" description="Basic and acidic residues" evidence="7">
    <location>
        <begin position="313"/>
        <end position="325"/>
    </location>
</feature>
<dbReference type="PANTHER" id="PTHR24324:SF5">
    <property type="entry name" value="HEMATOPOIETICALLY-EXPRESSED HOMEOBOX PROTEIN HHEX"/>
    <property type="match status" value="1"/>
</dbReference>
<evidence type="ECO:0000256" key="4">
    <source>
        <dbReference type="ARBA" id="ARBA00023242"/>
    </source>
</evidence>
<feature type="compositionally biased region" description="Low complexity" evidence="7">
    <location>
        <begin position="506"/>
        <end position="522"/>
    </location>
</feature>
<evidence type="ECO:0000256" key="6">
    <source>
        <dbReference type="RuleBase" id="RU000682"/>
    </source>
</evidence>
<dbReference type="GO" id="GO:0000978">
    <property type="term" value="F:RNA polymerase II cis-regulatory region sequence-specific DNA binding"/>
    <property type="evidence" value="ECO:0007669"/>
    <property type="project" value="TreeGrafter"/>
</dbReference>
<evidence type="ECO:0000256" key="1">
    <source>
        <dbReference type="ARBA" id="ARBA00004123"/>
    </source>
</evidence>
<feature type="DNA-binding region" description="Homeobox" evidence="5">
    <location>
        <begin position="255"/>
        <end position="314"/>
    </location>
</feature>
<dbReference type="SUPFAM" id="SSF46689">
    <property type="entry name" value="Homeodomain-like"/>
    <property type="match status" value="1"/>
</dbReference>
<dbReference type="InterPro" id="IPR001356">
    <property type="entry name" value="HD"/>
</dbReference>
<reference evidence="9" key="1">
    <citation type="submission" date="2020-04" db="EMBL/GenBank/DDBJ databases">
        <authorList>
            <person name="Neveu A P."/>
        </authorList>
    </citation>
    <scope>NUCLEOTIDE SEQUENCE</scope>
    <source>
        <tissue evidence="9">Whole embryo</tissue>
    </source>
</reference>
<evidence type="ECO:0000256" key="7">
    <source>
        <dbReference type="SAM" id="MobiDB-lite"/>
    </source>
</evidence>
<dbReference type="InterPro" id="IPR020479">
    <property type="entry name" value="HD_metazoa"/>
</dbReference>
<dbReference type="FunFam" id="1.10.10.60:FF:000721">
    <property type="entry name" value="Hematopoietically-expressed homeobox protein HHEX"/>
    <property type="match status" value="1"/>
</dbReference>
<dbReference type="EMBL" id="LR785737">
    <property type="protein sequence ID" value="CAB3252623.1"/>
    <property type="molecule type" value="mRNA"/>
</dbReference>
<feature type="compositionally biased region" description="Polar residues" evidence="7">
    <location>
        <begin position="9"/>
        <end position="25"/>
    </location>
</feature>
<keyword evidence="4 5" id="KW-0539">Nucleus</keyword>
<gene>
    <name evidence="9" type="primary">Hex</name>
</gene>
<feature type="region of interest" description="Disordered" evidence="7">
    <location>
        <begin position="311"/>
        <end position="370"/>
    </location>
</feature>
<evidence type="ECO:0000259" key="8">
    <source>
        <dbReference type="PROSITE" id="PS50071"/>
    </source>
</evidence>
<dbReference type="GO" id="GO:0005634">
    <property type="term" value="C:nucleus"/>
    <property type="evidence" value="ECO:0007669"/>
    <property type="project" value="UniProtKB-SubCell"/>
</dbReference>
<dbReference type="Pfam" id="PF00046">
    <property type="entry name" value="Homeodomain"/>
    <property type="match status" value="1"/>
</dbReference>
<name>A0A6F9DEN8_9ASCI</name>
<feature type="region of interest" description="Disordered" evidence="7">
    <location>
        <begin position="488"/>
        <end position="522"/>
    </location>
</feature>
<dbReference type="InterPro" id="IPR051000">
    <property type="entry name" value="Homeobox_DNA-bind_prot"/>
</dbReference>
<organism evidence="9">
    <name type="scientific">Phallusia mammillata</name>
    <dbReference type="NCBI Taxonomy" id="59560"/>
    <lineage>
        <taxon>Eukaryota</taxon>
        <taxon>Metazoa</taxon>
        <taxon>Chordata</taxon>
        <taxon>Tunicata</taxon>
        <taxon>Ascidiacea</taxon>
        <taxon>Phlebobranchia</taxon>
        <taxon>Ascidiidae</taxon>
        <taxon>Phallusia</taxon>
    </lineage>
</organism>
<feature type="compositionally biased region" description="Polar residues" evidence="7">
    <location>
        <begin position="44"/>
        <end position="67"/>
    </location>
</feature>
<dbReference type="AlphaFoldDB" id="A0A6F9DEN8"/>
<feature type="compositionally biased region" description="Acidic residues" evidence="7">
    <location>
        <begin position="342"/>
        <end position="359"/>
    </location>
</feature>
<dbReference type="InterPro" id="IPR017970">
    <property type="entry name" value="Homeobox_CS"/>
</dbReference>
<dbReference type="SMART" id="SM00389">
    <property type="entry name" value="HOX"/>
    <property type="match status" value="1"/>
</dbReference>
<dbReference type="CDD" id="cd00086">
    <property type="entry name" value="homeodomain"/>
    <property type="match status" value="1"/>
</dbReference>
<sequence length="522" mass="57428">MMQFENPAVPSTFSPVGGSMSSTPSYVSHQPTPFYIDNILGPSPHQQVASDETDTSTTPGATNGVATDNMMSSTTPPNMHMNMLHPNMMTSSNGGQCQQQNSNEEHLHTLQPTTSPYVLPHSTSANDVTMSTFLPPSSPTASRQPTRPIVPTPIQAVPPHHSIGYQPPPVTYSRTSGIYDAPGGIPGPYNPSPMQYGPSHYGGPPPPTHGPPASPLYPYPRHDYASWFLDRQAAFSKVGRPMIWGSFVHRNMHKRKGGQVRFSNDQTAELEKKFDVQKYLSPPERRKLAKALQLSERQVKTWFQNRRAKWRRLKQDGQDGDKETENAEQGKNGAKKIKNEGTSDDDNGSADDEDSSTYEDAEKKGKKKDEVKVEFEDPDFNEIKLDAGRNGGGAGAGIFPVAVERDNEFPSNNTNSLPLQPVTHTHASITHHPPYHRLPNIGPLSQPYYPNQMQTYHHSNNSYDYQNPVLSSMSAGPSTYDANQPMYDSYTAPSNGQHLPLHAPAPTTLNSSLTLPLQPSPQ</sequence>
<dbReference type="PROSITE" id="PS00027">
    <property type="entry name" value="HOMEOBOX_1"/>
    <property type="match status" value="1"/>
</dbReference>
<proteinExistence type="evidence at transcript level"/>
<evidence type="ECO:0000313" key="9">
    <source>
        <dbReference type="EMBL" id="CAB3252623.1"/>
    </source>
</evidence>
<dbReference type="InterPro" id="IPR009057">
    <property type="entry name" value="Homeodomain-like_sf"/>
</dbReference>
<evidence type="ECO:0000256" key="2">
    <source>
        <dbReference type="ARBA" id="ARBA00023125"/>
    </source>
</evidence>
<keyword evidence="2 5" id="KW-0238">DNA-binding</keyword>
<comment type="subcellular location">
    <subcellularLocation>
        <location evidence="1 5 6">Nucleus</location>
    </subcellularLocation>
</comment>
<protein>
    <submittedName>
        <fullName evidence="9">Hex homeodomain protein</fullName>
    </submittedName>
</protein>
<keyword evidence="3 5" id="KW-0371">Homeobox</keyword>
<evidence type="ECO:0000256" key="3">
    <source>
        <dbReference type="ARBA" id="ARBA00023155"/>
    </source>
</evidence>
<dbReference type="Gene3D" id="1.10.10.60">
    <property type="entry name" value="Homeodomain-like"/>
    <property type="match status" value="1"/>
</dbReference>
<dbReference type="GO" id="GO:0000981">
    <property type="term" value="F:DNA-binding transcription factor activity, RNA polymerase II-specific"/>
    <property type="evidence" value="ECO:0007669"/>
    <property type="project" value="InterPro"/>
</dbReference>
<accession>A0A6F9DEN8</accession>
<dbReference type="PROSITE" id="PS50071">
    <property type="entry name" value="HOMEOBOX_2"/>
    <property type="match status" value="1"/>
</dbReference>